<organism evidence="3 4">
    <name type="scientific">Amylolactobacillus amylotrophicus DSM 20534</name>
    <dbReference type="NCBI Taxonomy" id="1423722"/>
    <lineage>
        <taxon>Bacteria</taxon>
        <taxon>Bacillati</taxon>
        <taxon>Bacillota</taxon>
        <taxon>Bacilli</taxon>
        <taxon>Lactobacillales</taxon>
        <taxon>Lactobacillaceae</taxon>
        <taxon>Amylolactobacillus</taxon>
    </lineage>
</organism>
<feature type="transmembrane region" description="Helical" evidence="1">
    <location>
        <begin position="134"/>
        <end position="153"/>
    </location>
</feature>
<dbReference type="Proteomes" id="UP000050909">
    <property type="component" value="Unassembled WGS sequence"/>
</dbReference>
<evidence type="ECO:0000313" key="3">
    <source>
        <dbReference type="EMBL" id="KRK38115.1"/>
    </source>
</evidence>
<feature type="transmembrane region" description="Helical" evidence="1">
    <location>
        <begin position="165"/>
        <end position="185"/>
    </location>
</feature>
<dbReference type="RefSeq" id="WP_056945923.1">
    <property type="nucleotide sequence ID" value="NZ_AZCV01000002.1"/>
</dbReference>
<feature type="domain" description="VanZ-like" evidence="2">
    <location>
        <begin position="54"/>
        <end position="179"/>
    </location>
</feature>
<evidence type="ECO:0000313" key="4">
    <source>
        <dbReference type="Proteomes" id="UP000050909"/>
    </source>
</evidence>
<sequence>MISIVSEDGHHGFAPDVIINSVVLIPFLILVGIISTMILLHRKKSKSVLPFWLFLGYLYFVISLTIFPVLLFKQTSIINEFSFGLQIMFELNPLAWTKYSTLQIVGNILLLMPLPLFVGVLFKKSRSFKYSILLVLFSTVAIEIIQLVMNYFYLGNRIFDIGDVILNTTGGLLGFALLSAITPILRKTEI</sequence>
<keyword evidence="4" id="KW-1185">Reference proteome</keyword>
<dbReference type="PANTHER" id="PTHR36834">
    <property type="entry name" value="MEMBRANE PROTEIN-RELATED"/>
    <property type="match status" value="1"/>
</dbReference>
<feature type="transmembrane region" description="Helical" evidence="1">
    <location>
        <begin position="104"/>
        <end position="122"/>
    </location>
</feature>
<accession>A0A0R1H111</accession>
<keyword evidence="1" id="KW-0812">Transmembrane</keyword>
<reference evidence="3 4" key="1">
    <citation type="journal article" date="2015" name="Genome Announc.">
        <title>Expanding the biotechnology potential of lactobacilli through comparative genomics of 213 strains and associated genera.</title>
        <authorList>
            <person name="Sun Z."/>
            <person name="Harris H.M."/>
            <person name="McCann A."/>
            <person name="Guo C."/>
            <person name="Argimon S."/>
            <person name="Zhang W."/>
            <person name="Yang X."/>
            <person name="Jeffery I.B."/>
            <person name="Cooney J.C."/>
            <person name="Kagawa T.F."/>
            <person name="Liu W."/>
            <person name="Song Y."/>
            <person name="Salvetti E."/>
            <person name="Wrobel A."/>
            <person name="Rasinkangas P."/>
            <person name="Parkhill J."/>
            <person name="Rea M.C."/>
            <person name="O'Sullivan O."/>
            <person name="Ritari J."/>
            <person name="Douillard F.P."/>
            <person name="Paul Ross R."/>
            <person name="Yang R."/>
            <person name="Briner A.E."/>
            <person name="Felis G.E."/>
            <person name="de Vos W.M."/>
            <person name="Barrangou R."/>
            <person name="Klaenhammer T.R."/>
            <person name="Caufield P.W."/>
            <person name="Cui Y."/>
            <person name="Zhang H."/>
            <person name="O'Toole P.W."/>
        </authorList>
    </citation>
    <scope>NUCLEOTIDE SEQUENCE [LARGE SCALE GENOMIC DNA]</scope>
    <source>
        <strain evidence="3 4">DSM 20534</strain>
    </source>
</reference>
<proteinExistence type="predicted"/>
<dbReference type="InterPro" id="IPR006976">
    <property type="entry name" value="VanZ-like"/>
</dbReference>
<keyword evidence="1" id="KW-1133">Transmembrane helix</keyword>
<gene>
    <name evidence="3" type="ORF">FC62_GL000888</name>
</gene>
<evidence type="ECO:0000256" key="1">
    <source>
        <dbReference type="SAM" id="Phobius"/>
    </source>
</evidence>
<name>A0A0R1H111_9LACO</name>
<dbReference type="EMBL" id="AZCV01000002">
    <property type="protein sequence ID" value="KRK38115.1"/>
    <property type="molecule type" value="Genomic_DNA"/>
</dbReference>
<dbReference type="AlphaFoldDB" id="A0A0R1H111"/>
<feature type="transmembrane region" description="Helical" evidence="1">
    <location>
        <begin position="52"/>
        <end position="72"/>
    </location>
</feature>
<dbReference type="PATRIC" id="fig|1423722.3.peg.905"/>
<dbReference type="InterPro" id="IPR053150">
    <property type="entry name" value="Teicoplanin_resist-assoc"/>
</dbReference>
<protein>
    <recommendedName>
        <fullName evidence="2">VanZ-like domain-containing protein</fullName>
    </recommendedName>
</protein>
<keyword evidence="1" id="KW-0472">Membrane</keyword>
<evidence type="ECO:0000259" key="2">
    <source>
        <dbReference type="Pfam" id="PF04892"/>
    </source>
</evidence>
<feature type="transmembrane region" description="Helical" evidence="1">
    <location>
        <begin position="17"/>
        <end position="40"/>
    </location>
</feature>
<dbReference type="Pfam" id="PF04892">
    <property type="entry name" value="VanZ"/>
    <property type="match status" value="1"/>
</dbReference>
<dbReference type="PANTHER" id="PTHR36834:SF1">
    <property type="entry name" value="INTEGRAL MEMBRANE PROTEIN"/>
    <property type="match status" value="1"/>
</dbReference>
<comment type="caution">
    <text evidence="3">The sequence shown here is derived from an EMBL/GenBank/DDBJ whole genome shotgun (WGS) entry which is preliminary data.</text>
</comment>